<dbReference type="PANTHER" id="PTHR10338:SF108">
    <property type="entry name" value="INTER-ALPHA-TRYPSIN INHIBITOR HEAVY CHAIN H4-LIKE PROTEIN"/>
    <property type="match status" value="1"/>
</dbReference>
<feature type="compositionally biased region" description="Acidic residues" evidence="1">
    <location>
        <begin position="456"/>
        <end position="470"/>
    </location>
</feature>
<dbReference type="Pfam" id="PF00092">
    <property type="entry name" value="VWA"/>
    <property type="match status" value="1"/>
</dbReference>
<evidence type="ECO:0000259" key="2">
    <source>
        <dbReference type="PROSITE" id="PS50234"/>
    </source>
</evidence>
<name>A0A6C0AS28_9ZZZZ</name>
<dbReference type="SMART" id="SM00327">
    <property type="entry name" value="VWA"/>
    <property type="match status" value="1"/>
</dbReference>
<dbReference type="CDD" id="cd00198">
    <property type="entry name" value="vWFA"/>
    <property type="match status" value="1"/>
</dbReference>
<feature type="domain" description="VWFA" evidence="2">
    <location>
        <begin position="41"/>
        <end position="224"/>
    </location>
</feature>
<dbReference type="AlphaFoldDB" id="A0A6C0AS28"/>
<sequence>MCSAIEDSELVFHSELNDDGNHFGILKLKVAKVPVTNKTCFLYFNVDNSGSMEESHRGKSKLSYVKTTLKNMIRFLVNQNADIYIQIQTFNNKVEPLVHLRHINEDNVTEIIEKINALDAENDTDIGNAIVVANEFIENYRMANPEHEIGHIFMSDGSPTSGMTNPVQLAELVKDEFSNTFIGFGMDHNAHLFHKFSEKNNTEYRFIDKIENTAMVYGEIIHQLLYPALRNVVFQVAGGEIYDWKTNTWSTQLTESVIVSELEKIYHIRSLYSASEVQVDITQADEPEIIDVVLPLPSLMSEIDGSITHSSIEDLTKYIYRQRTMECLFESKKKLNSERKRELKQKMRDLFKEMRGYMREHNLLEDPMMKLLCDDIYITYKTMNSAYGMMFAVARCSSQGRQQTYNTTLNNDEEEDDADRLVDEYDSDCETVILNYGSRRHGRRHNISRHGSIDSTEQEQEQELDEDDLDNYTATNNNTTCYSTPTMLNTMREMSQG</sequence>
<dbReference type="InterPro" id="IPR036465">
    <property type="entry name" value="vWFA_dom_sf"/>
</dbReference>
<dbReference type="InterPro" id="IPR050934">
    <property type="entry name" value="ITIH"/>
</dbReference>
<accession>A0A6C0AS28</accession>
<proteinExistence type="predicted"/>
<evidence type="ECO:0000313" key="3">
    <source>
        <dbReference type="EMBL" id="QHS82727.1"/>
    </source>
</evidence>
<dbReference type="Gene3D" id="3.40.50.410">
    <property type="entry name" value="von Willebrand factor, type A domain"/>
    <property type="match status" value="1"/>
</dbReference>
<protein>
    <recommendedName>
        <fullName evidence="2">VWFA domain-containing protein</fullName>
    </recommendedName>
</protein>
<organism evidence="3">
    <name type="scientific">viral metagenome</name>
    <dbReference type="NCBI Taxonomy" id="1070528"/>
    <lineage>
        <taxon>unclassified sequences</taxon>
        <taxon>metagenomes</taxon>
        <taxon>organismal metagenomes</taxon>
    </lineage>
</organism>
<reference evidence="3" key="1">
    <citation type="journal article" date="2020" name="Nature">
        <title>Giant virus diversity and host interactions through global metagenomics.</title>
        <authorList>
            <person name="Schulz F."/>
            <person name="Roux S."/>
            <person name="Paez-Espino D."/>
            <person name="Jungbluth S."/>
            <person name="Walsh D.A."/>
            <person name="Denef V.J."/>
            <person name="McMahon K.D."/>
            <person name="Konstantinidis K.T."/>
            <person name="Eloe-Fadrosh E.A."/>
            <person name="Kyrpides N.C."/>
            <person name="Woyke T."/>
        </authorList>
    </citation>
    <scope>NUCLEOTIDE SEQUENCE</scope>
    <source>
        <strain evidence="3">GVMAG-S-1101171-111</strain>
    </source>
</reference>
<feature type="compositionally biased region" description="Low complexity" evidence="1">
    <location>
        <begin position="471"/>
        <end position="480"/>
    </location>
</feature>
<evidence type="ECO:0000256" key="1">
    <source>
        <dbReference type="SAM" id="MobiDB-lite"/>
    </source>
</evidence>
<dbReference type="InterPro" id="IPR002035">
    <property type="entry name" value="VWF_A"/>
</dbReference>
<dbReference type="PANTHER" id="PTHR10338">
    <property type="entry name" value="INTER-ALPHA-TRYPSIN INHIBITOR HEAVY CHAIN FAMILY MEMBER"/>
    <property type="match status" value="1"/>
</dbReference>
<feature type="region of interest" description="Disordered" evidence="1">
    <location>
        <begin position="443"/>
        <end position="484"/>
    </location>
</feature>
<dbReference type="PROSITE" id="PS50234">
    <property type="entry name" value="VWFA"/>
    <property type="match status" value="1"/>
</dbReference>
<dbReference type="SUPFAM" id="SSF53300">
    <property type="entry name" value="vWA-like"/>
    <property type="match status" value="1"/>
</dbReference>
<dbReference type="EMBL" id="MN740804">
    <property type="protein sequence ID" value="QHS82727.1"/>
    <property type="molecule type" value="Genomic_DNA"/>
</dbReference>